<evidence type="ECO:0000313" key="2">
    <source>
        <dbReference type="EMBL" id="KTD76434.1"/>
    </source>
</evidence>
<comment type="caution">
    <text evidence="2">The sequence shown here is derived from an EMBL/GenBank/DDBJ whole genome shotgun (WGS) entry which is preliminary data.</text>
</comment>
<name>A0A0W1A4Z6_9GAMM</name>
<dbReference type="AlphaFoldDB" id="A0A0W1A4Z6"/>
<evidence type="ECO:0000256" key="1">
    <source>
        <dbReference type="SAM" id="MobiDB-lite"/>
    </source>
</evidence>
<dbReference type="OrthoDB" id="5652483at2"/>
<dbReference type="RefSeq" id="WP_058480792.1">
    <property type="nucleotide sequence ID" value="NZ_CAAAIQ010000001.1"/>
</dbReference>
<organism evidence="2 3">
    <name type="scientific">Legionella waltersii</name>
    <dbReference type="NCBI Taxonomy" id="66969"/>
    <lineage>
        <taxon>Bacteria</taxon>
        <taxon>Pseudomonadati</taxon>
        <taxon>Pseudomonadota</taxon>
        <taxon>Gammaproteobacteria</taxon>
        <taxon>Legionellales</taxon>
        <taxon>Legionellaceae</taxon>
        <taxon>Legionella</taxon>
    </lineage>
</organism>
<evidence type="ECO:0000313" key="3">
    <source>
        <dbReference type="Proteomes" id="UP000054729"/>
    </source>
</evidence>
<dbReference type="Proteomes" id="UP000054729">
    <property type="component" value="Unassembled WGS sequence"/>
</dbReference>
<dbReference type="PATRIC" id="fig|66969.6.peg.2345"/>
<accession>A0A0W1A4Z6</accession>
<protein>
    <submittedName>
        <fullName evidence="2">Uncharacterized protein</fullName>
    </submittedName>
</protein>
<sequence length="80" mass="8374">MKNDKILMWGVVGVLALGLSGCNLDGSSPQEQGYSSQEYSVQMDPNATVNTPKKSSAAADSVQKSPGPKRTAAPQLPVIQ</sequence>
<dbReference type="STRING" id="66969.Lwal_2156"/>
<dbReference type="PROSITE" id="PS51257">
    <property type="entry name" value="PROKAR_LIPOPROTEIN"/>
    <property type="match status" value="1"/>
</dbReference>
<keyword evidence="3" id="KW-1185">Reference proteome</keyword>
<dbReference type="EMBL" id="LNZB01000051">
    <property type="protein sequence ID" value="KTD76434.1"/>
    <property type="molecule type" value="Genomic_DNA"/>
</dbReference>
<proteinExistence type="predicted"/>
<feature type="compositionally biased region" description="Polar residues" evidence="1">
    <location>
        <begin position="25"/>
        <end position="54"/>
    </location>
</feature>
<feature type="region of interest" description="Disordered" evidence="1">
    <location>
        <begin position="25"/>
        <end position="80"/>
    </location>
</feature>
<reference evidence="2 3" key="1">
    <citation type="submission" date="2015-11" db="EMBL/GenBank/DDBJ databases">
        <title>Genomic analysis of 38 Legionella species identifies large and diverse effector repertoires.</title>
        <authorList>
            <person name="Burstein D."/>
            <person name="Amaro F."/>
            <person name="Zusman T."/>
            <person name="Lifshitz Z."/>
            <person name="Cohen O."/>
            <person name="Gilbert J.A."/>
            <person name="Pupko T."/>
            <person name="Shuman H.A."/>
            <person name="Segal G."/>
        </authorList>
    </citation>
    <scope>NUCLEOTIDE SEQUENCE [LARGE SCALE GENOMIC DNA]</scope>
    <source>
        <strain evidence="2 3">ATCC 51914</strain>
    </source>
</reference>
<gene>
    <name evidence="2" type="ORF">Lwal_2156</name>
</gene>